<comment type="caution">
    <text evidence="2">The sequence shown here is derived from an EMBL/GenBank/DDBJ whole genome shotgun (WGS) entry which is preliminary data.</text>
</comment>
<evidence type="ECO:0000313" key="2">
    <source>
        <dbReference type="EMBL" id="KAK1153406.1"/>
    </source>
</evidence>
<dbReference type="EMBL" id="JAGXEW010000041">
    <property type="protein sequence ID" value="KAK1153406.1"/>
    <property type="molecule type" value="Genomic_DNA"/>
</dbReference>
<dbReference type="Proteomes" id="UP001230051">
    <property type="component" value="Unassembled WGS sequence"/>
</dbReference>
<evidence type="ECO:0000256" key="1">
    <source>
        <dbReference type="SAM" id="MobiDB-lite"/>
    </source>
</evidence>
<keyword evidence="3" id="KW-1185">Reference proteome</keyword>
<reference evidence="2" key="1">
    <citation type="submission" date="2022-02" db="EMBL/GenBank/DDBJ databases">
        <title>Atlantic sturgeon de novo genome assembly.</title>
        <authorList>
            <person name="Stock M."/>
            <person name="Klopp C."/>
            <person name="Guiguen Y."/>
            <person name="Cabau C."/>
            <person name="Parinello H."/>
            <person name="Santidrian Yebra-Pimentel E."/>
            <person name="Kuhl H."/>
            <person name="Dirks R.P."/>
            <person name="Guessner J."/>
            <person name="Wuertz S."/>
            <person name="Du K."/>
            <person name="Schartl M."/>
        </authorList>
    </citation>
    <scope>NUCLEOTIDE SEQUENCE</scope>
    <source>
        <strain evidence="2">STURGEONOMICS-FGT-2020</strain>
        <tissue evidence="2">Whole blood</tissue>
    </source>
</reference>
<protein>
    <submittedName>
        <fullName evidence="2">Toll/interleukin-1 receptor domain-containing adapter protein-like</fullName>
    </submittedName>
</protein>
<name>A0AAD8FTK9_ACIOX</name>
<keyword evidence="2" id="KW-0675">Receptor</keyword>
<evidence type="ECO:0000313" key="3">
    <source>
        <dbReference type="Proteomes" id="UP001230051"/>
    </source>
</evidence>
<feature type="compositionally biased region" description="Basic and acidic residues" evidence="1">
    <location>
        <begin position="13"/>
        <end position="23"/>
    </location>
</feature>
<feature type="compositionally biased region" description="Low complexity" evidence="1">
    <location>
        <begin position="55"/>
        <end position="72"/>
    </location>
</feature>
<feature type="region of interest" description="Disordered" evidence="1">
    <location>
        <begin position="13"/>
        <end position="84"/>
    </location>
</feature>
<sequence>MVLALVSCEIQRHLPQNRDRNESVRSSPVSPVVWLDGSASSRKTQERLFSKTTNPSSSQGTASSHSASSSSSHSRRPDLSSGARWSRLSRPVCVPQRGGHLRGPAPRLLPGEPTRGLALLSDAPTPSRGFHSLRAVPGRAEQPLLGLAHHPQLPAGPWSQQYPMELRFYYYIDITADQQRGFQQVHRTVLHYLEELCQVDSSKLSSPSSVDTEAGLSEEGHRTTHSELSSTDSG</sequence>
<organism evidence="2 3">
    <name type="scientific">Acipenser oxyrinchus oxyrinchus</name>
    <dbReference type="NCBI Taxonomy" id="40147"/>
    <lineage>
        <taxon>Eukaryota</taxon>
        <taxon>Metazoa</taxon>
        <taxon>Chordata</taxon>
        <taxon>Craniata</taxon>
        <taxon>Vertebrata</taxon>
        <taxon>Euteleostomi</taxon>
        <taxon>Actinopterygii</taxon>
        <taxon>Chondrostei</taxon>
        <taxon>Acipenseriformes</taxon>
        <taxon>Acipenseridae</taxon>
        <taxon>Acipenser</taxon>
    </lineage>
</organism>
<gene>
    <name evidence="2" type="ORF">AOXY_G29905</name>
</gene>
<proteinExistence type="predicted"/>
<feature type="region of interest" description="Disordered" evidence="1">
    <location>
        <begin position="203"/>
        <end position="234"/>
    </location>
</feature>
<feature type="compositionally biased region" description="Low complexity" evidence="1">
    <location>
        <begin position="24"/>
        <end position="33"/>
    </location>
</feature>
<accession>A0AAD8FTK9</accession>
<dbReference type="AlphaFoldDB" id="A0AAD8FTK9"/>